<keyword evidence="5" id="KW-1185">Reference proteome</keyword>
<dbReference type="PANTHER" id="PTHR43031">
    <property type="entry name" value="FAD-DEPENDENT OXIDOREDUCTASE"/>
    <property type="match status" value="1"/>
</dbReference>
<dbReference type="SUPFAM" id="SSF52821">
    <property type="entry name" value="Rhodanese/Cell cycle control phosphatase"/>
    <property type="match status" value="2"/>
</dbReference>
<name>L0F732_DESDL</name>
<feature type="signal peptide" evidence="2">
    <location>
        <begin position="1"/>
        <end position="27"/>
    </location>
</feature>
<evidence type="ECO:0000313" key="4">
    <source>
        <dbReference type="EMBL" id="AGA68768.1"/>
    </source>
</evidence>
<dbReference type="InterPro" id="IPR001763">
    <property type="entry name" value="Rhodanese-like_dom"/>
</dbReference>
<dbReference type="HOGENOM" id="CLU_899342_0_0_9"/>
<dbReference type="PROSITE" id="PS51257">
    <property type="entry name" value="PROKAR_LIPOPROTEIN"/>
    <property type="match status" value="1"/>
</dbReference>
<reference evidence="5" key="1">
    <citation type="submission" date="2012-02" db="EMBL/GenBank/DDBJ databases">
        <title>Complete sequence of Desulfitobacterium dichloroeliminans LMG P-21439.</title>
        <authorList>
            <person name="Lucas S."/>
            <person name="Han J."/>
            <person name="Lapidus A."/>
            <person name="Cheng J.-F."/>
            <person name="Goodwin L."/>
            <person name="Pitluck S."/>
            <person name="Peters L."/>
            <person name="Ovchinnikova G."/>
            <person name="Teshima H."/>
            <person name="Detter J.C."/>
            <person name="Han C."/>
            <person name="Tapia R."/>
            <person name="Land M."/>
            <person name="Hauser L."/>
            <person name="Kyrpides N."/>
            <person name="Ivanova N."/>
            <person name="Pagani I."/>
            <person name="Kruse T."/>
            <person name="de Vos W.M."/>
            <person name="Boon N."/>
            <person name="Smidt H."/>
            <person name="Woyke T."/>
        </authorList>
    </citation>
    <scope>NUCLEOTIDE SEQUENCE [LARGE SCALE GENOMIC DNA]</scope>
    <source>
        <strain evidence="5">LMG P-21439 / DCA1</strain>
    </source>
</reference>
<feature type="chain" id="PRO_5003941329" evidence="2">
    <location>
        <begin position="28"/>
        <end position="290"/>
    </location>
</feature>
<dbReference type="eggNOG" id="COG0607">
    <property type="taxonomic scope" value="Bacteria"/>
</dbReference>
<evidence type="ECO:0000256" key="2">
    <source>
        <dbReference type="SAM" id="SignalP"/>
    </source>
</evidence>
<dbReference type="KEGG" id="ddl:Desdi_1256"/>
<evidence type="ECO:0000313" key="5">
    <source>
        <dbReference type="Proteomes" id="UP000010797"/>
    </source>
</evidence>
<organism evidence="4 5">
    <name type="scientific">Desulfitobacterium dichloroeliminans (strain LMG P-21439 / DCA1)</name>
    <dbReference type="NCBI Taxonomy" id="871963"/>
    <lineage>
        <taxon>Bacteria</taxon>
        <taxon>Bacillati</taxon>
        <taxon>Bacillota</taxon>
        <taxon>Clostridia</taxon>
        <taxon>Eubacteriales</taxon>
        <taxon>Desulfitobacteriaceae</taxon>
        <taxon>Desulfitobacterium</taxon>
    </lineage>
</organism>
<dbReference type="Pfam" id="PF00581">
    <property type="entry name" value="Rhodanese"/>
    <property type="match status" value="2"/>
</dbReference>
<sequence length="290" mass="31041">MLKQSKALTLIISLLLTLSLVTGCGSAAPAAAPPAKEPAQQTQTPEPEKPAATATLESNTLAWDAWSAKMTGTINKDYYIVDLRTPDEIKLEKALEGSINIDANATLGTGNTDVIDEKLQGISKDAVVLIHCKSGGRAKKNLQAFLDKGYVNTFALDGWTAFDTKGYFGATKITGSSEQLKPDAWVAKMQGTIGKDYYVVDARDKAEYDKGHIEGALNFGVRDQFTVDHPATIAKINTAIPNKDALVLVHCAVGARAKVAQAHLKSEGYTNVLVLDNKITIDAAGKYAFE</sequence>
<dbReference type="SMART" id="SM00450">
    <property type="entry name" value="RHOD"/>
    <property type="match status" value="2"/>
</dbReference>
<dbReference type="EMBL" id="CP003344">
    <property type="protein sequence ID" value="AGA68768.1"/>
    <property type="molecule type" value="Genomic_DNA"/>
</dbReference>
<keyword evidence="2" id="KW-0732">Signal</keyword>
<dbReference type="PROSITE" id="PS50206">
    <property type="entry name" value="RHODANESE_3"/>
    <property type="match status" value="2"/>
</dbReference>
<dbReference type="InterPro" id="IPR050229">
    <property type="entry name" value="GlpE_sulfurtransferase"/>
</dbReference>
<accession>L0F732</accession>
<proteinExistence type="predicted"/>
<feature type="domain" description="Rhodanese" evidence="3">
    <location>
        <begin position="193"/>
        <end position="278"/>
    </location>
</feature>
<dbReference type="GO" id="GO:0016740">
    <property type="term" value="F:transferase activity"/>
    <property type="evidence" value="ECO:0007669"/>
    <property type="project" value="UniProtKB-KW"/>
</dbReference>
<gene>
    <name evidence="4" type="ordered locus">Desdi_1256</name>
</gene>
<dbReference type="OrthoDB" id="9800872at2"/>
<dbReference type="PANTHER" id="PTHR43031:SF1">
    <property type="entry name" value="PYRIDINE NUCLEOTIDE-DISULPHIDE OXIDOREDUCTASE"/>
    <property type="match status" value="1"/>
</dbReference>
<feature type="domain" description="Rhodanese" evidence="3">
    <location>
        <begin position="74"/>
        <end position="164"/>
    </location>
</feature>
<keyword evidence="4" id="KW-0808">Transferase</keyword>
<dbReference type="RefSeq" id="WP_015261764.1">
    <property type="nucleotide sequence ID" value="NC_019903.1"/>
</dbReference>
<dbReference type="STRING" id="871963.Desdi_1256"/>
<protein>
    <submittedName>
        <fullName evidence="4">Rhodanese-related sulfurtransferase</fullName>
    </submittedName>
</protein>
<dbReference type="Gene3D" id="3.40.250.10">
    <property type="entry name" value="Rhodanese-like domain"/>
    <property type="match status" value="2"/>
</dbReference>
<evidence type="ECO:0000259" key="3">
    <source>
        <dbReference type="PROSITE" id="PS50206"/>
    </source>
</evidence>
<dbReference type="AlphaFoldDB" id="L0F732"/>
<dbReference type="InterPro" id="IPR036873">
    <property type="entry name" value="Rhodanese-like_dom_sf"/>
</dbReference>
<dbReference type="CDD" id="cd00158">
    <property type="entry name" value="RHOD"/>
    <property type="match status" value="2"/>
</dbReference>
<evidence type="ECO:0000256" key="1">
    <source>
        <dbReference type="SAM" id="MobiDB-lite"/>
    </source>
</evidence>
<feature type="region of interest" description="Disordered" evidence="1">
    <location>
        <begin position="27"/>
        <end position="50"/>
    </location>
</feature>
<dbReference type="Proteomes" id="UP000010797">
    <property type="component" value="Chromosome"/>
</dbReference>